<accession>A0A2T1DYA6</accession>
<dbReference type="OrthoDB" id="454580at2"/>
<gene>
    <name evidence="2" type="ORF">C7B82_22945</name>
</gene>
<dbReference type="AlphaFoldDB" id="A0A2T1DYA6"/>
<comment type="caution">
    <text evidence="2">The sequence shown here is derived from an EMBL/GenBank/DDBJ whole genome shotgun (WGS) entry which is preliminary data.</text>
</comment>
<dbReference type="EMBL" id="PVWK01000124">
    <property type="protein sequence ID" value="PSB25486.1"/>
    <property type="molecule type" value="Genomic_DNA"/>
</dbReference>
<protein>
    <submittedName>
        <fullName evidence="2">Uncharacterized protein</fullName>
    </submittedName>
</protein>
<reference evidence="2 3" key="2">
    <citation type="submission" date="2018-03" db="EMBL/GenBank/DDBJ databases">
        <title>The ancient ancestry and fast evolution of plastids.</title>
        <authorList>
            <person name="Moore K.R."/>
            <person name="Magnabosco C."/>
            <person name="Momper L."/>
            <person name="Gold D.A."/>
            <person name="Bosak T."/>
            <person name="Fournier G.P."/>
        </authorList>
    </citation>
    <scope>NUCLEOTIDE SEQUENCE [LARGE SCALE GENOMIC DNA]</scope>
    <source>
        <strain evidence="2 3">ULC18</strain>
    </source>
</reference>
<proteinExistence type="predicted"/>
<organism evidence="2 3">
    <name type="scientific">Stenomitos frigidus ULC18</name>
    <dbReference type="NCBI Taxonomy" id="2107698"/>
    <lineage>
        <taxon>Bacteria</taxon>
        <taxon>Bacillati</taxon>
        <taxon>Cyanobacteriota</taxon>
        <taxon>Cyanophyceae</taxon>
        <taxon>Leptolyngbyales</taxon>
        <taxon>Leptolyngbyaceae</taxon>
        <taxon>Stenomitos</taxon>
    </lineage>
</organism>
<keyword evidence="1" id="KW-0472">Membrane</keyword>
<keyword evidence="1" id="KW-0812">Transmembrane</keyword>
<evidence type="ECO:0000313" key="3">
    <source>
        <dbReference type="Proteomes" id="UP000239576"/>
    </source>
</evidence>
<feature type="transmembrane region" description="Helical" evidence="1">
    <location>
        <begin position="47"/>
        <end position="73"/>
    </location>
</feature>
<keyword evidence="1" id="KW-1133">Transmembrane helix</keyword>
<keyword evidence="3" id="KW-1185">Reference proteome</keyword>
<feature type="transmembrane region" description="Helical" evidence="1">
    <location>
        <begin position="85"/>
        <end position="106"/>
    </location>
</feature>
<dbReference type="Proteomes" id="UP000239576">
    <property type="component" value="Unassembled WGS sequence"/>
</dbReference>
<dbReference type="RefSeq" id="WP_106258916.1">
    <property type="nucleotide sequence ID" value="NZ_CAWNSW010000163.1"/>
</dbReference>
<sequence>MNPELKALAITAKELERLTGFEVNDLFIGSIVGGNFRPGIFKSPKRILSFGLMQVFALILSMILTLPVGLVFVRNNANAVSDLATISRFLQVTLSVTIALVIGWNLTMSLRKKAFLPLARLLDEVDQYNDVVRAVDVMDRLDAIGTLQAQTSNRHQAIDAIAIARSSLVCGLMTEKILRQNRSLLARRADLVDNIEANLVSLRTLEVNNQASEYVELLNEALKIGMSVQQEVQQLSRSKSSRLV</sequence>
<evidence type="ECO:0000256" key="1">
    <source>
        <dbReference type="SAM" id="Phobius"/>
    </source>
</evidence>
<reference evidence="3" key="1">
    <citation type="submission" date="2018-02" db="EMBL/GenBank/DDBJ databases">
        <authorList>
            <person name="Moore K."/>
            <person name="Momper L."/>
        </authorList>
    </citation>
    <scope>NUCLEOTIDE SEQUENCE [LARGE SCALE GENOMIC DNA]</scope>
    <source>
        <strain evidence="3">ULC18</strain>
    </source>
</reference>
<name>A0A2T1DYA6_9CYAN</name>
<evidence type="ECO:0000313" key="2">
    <source>
        <dbReference type="EMBL" id="PSB25486.1"/>
    </source>
</evidence>